<accession>A0A8F9XFY1</accession>
<evidence type="ECO:0000313" key="3">
    <source>
        <dbReference type="Proteomes" id="UP000825051"/>
    </source>
</evidence>
<evidence type="ECO:0000256" key="1">
    <source>
        <dbReference type="SAM" id="SignalP"/>
    </source>
</evidence>
<gene>
    <name evidence="2" type="ORF">K0B96_14855</name>
</gene>
<reference evidence="2" key="1">
    <citation type="submission" date="2021-08" db="EMBL/GenBank/DDBJ databases">
        <title>Genome of a novel bacterium of the phylum Verrucomicrobia, Oleiharenicola sp. KSB-15.</title>
        <authorList>
            <person name="Chung J.-H."/>
            <person name="Ahn J.-H."/>
            <person name="Yoon Y."/>
            <person name="Kim D.-Y."/>
            <person name="An S.-H."/>
            <person name="Park I."/>
            <person name="Yeon J."/>
        </authorList>
    </citation>
    <scope>NUCLEOTIDE SEQUENCE</scope>
    <source>
        <strain evidence="2">KSB-15</strain>
    </source>
</reference>
<organism evidence="2 3">
    <name type="scientific">Horticoccus luteus</name>
    <dbReference type="NCBI Taxonomy" id="2862869"/>
    <lineage>
        <taxon>Bacteria</taxon>
        <taxon>Pseudomonadati</taxon>
        <taxon>Verrucomicrobiota</taxon>
        <taxon>Opitutia</taxon>
        <taxon>Opitutales</taxon>
        <taxon>Opitutaceae</taxon>
        <taxon>Horticoccus</taxon>
    </lineage>
</organism>
<name>A0A8F9XFY1_9BACT</name>
<sequence>MNFRTGLCVLACLLAPALRAQIAAGSDPVGILSYDVPLGLSGLSLPLIPQEIIAAPVVANAGSVLTLAAAAGNVGAQLQSGAAYYVEILSGPSAGERFEVDTAATITTANATVVLVLGGASHSTAQPVDHALVGARAAVRAGVTLETLAAQFSPALTGSDDPALADGVRLYGAEGFTSYYLRADGASWATLNNPADQRTLVLPPDVSLVLDLKSAPRQLVQLGGVRTNVFRVNLRAGYQAFATGFPVDLTPAQVAAVVDINQPASARWTAANDAAAADNLEILDLPARSFLRYYLRADGRSWRRLGQTTDFADLPLLRTDSIIIVRRTLADATYRIAPPFSL</sequence>
<dbReference type="Proteomes" id="UP000825051">
    <property type="component" value="Chromosome"/>
</dbReference>
<feature type="chain" id="PRO_5034319040" evidence="1">
    <location>
        <begin position="21"/>
        <end position="342"/>
    </location>
</feature>
<dbReference type="EMBL" id="CP080507">
    <property type="protein sequence ID" value="QYM78562.1"/>
    <property type="molecule type" value="Genomic_DNA"/>
</dbReference>
<dbReference type="RefSeq" id="WP_220161666.1">
    <property type="nucleotide sequence ID" value="NZ_CP080507.1"/>
</dbReference>
<keyword evidence="3" id="KW-1185">Reference proteome</keyword>
<dbReference type="KEGG" id="ole:K0B96_14855"/>
<dbReference type="AlphaFoldDB" id="A0A8F9XFY1"/>
<keyword evidence="1" id="KW-0732">Signal</keyword>
<proteinExistence type="predicted"/>
<evidence type="ECO:0000313" key="2">
    <source>
        <dbReference type="EMBL" id="QYM78562.1"/>
    </source>
</evidence>
<protein>
    <submittedName>
        <fullName evidence="2">Uncharacterized protein</fullName>
    </submittedName>
</protein>
<feature type="signal peptide" evidence="1">
    <location>
        <begin position="1"/>
        <end position="20"/>
    </location>
</feature>